<organism evidence="3 4">
    <name type="scientific">Phytophthora megakarya</name>
    <dbReference type="NCBI Taxonomy" id="4795"/>
    <lineage>
        <taxon>Eukaryota</taxon>
        <taxon>Sar</taxon>
        <taxon>Stramenopiles</taxon>
        <taxon>Oomycota</taxon>
        <taxon>Peronosporomycetes</taxon>
        <taxon>Peronosporales</taxon>
        <taxon>Peronosporaceae</taxon>
        <taxon>Phytophthora</taxon>
    </lineage>
</organism>
<dbReference type="PANTHER" id="PTHR33889:SF7">
    <property type="entry name" value="OS04G0681850 PROTEIN"/>
    <property type="match status" value="1"/>
</dbReference>
<reference evidence="4" key="1">
    <citation type="submission" date="2017-03" db="EMBL/GenBank/DDBJ databases">
        <title>Phytopthora megakarya and P. palmivora, two closely related causual agents of cacao black pod achieved similar genome size and gene model numbers by different mechanisms.</title>
        <authorList>
            <person name="Ali S."/>
            <person name="Shao J."/>
            <person name="Larry D.J."/>
            <person name="Kronmiller B."/>
            <person name="Shen D."/>
            <person name="Strem M.D."/>
            <person name="Melnick R.L."/>
            <person name="Guiltinan M.J."/>
            <person name="Tyler B.M."/>
            <person name="Meinhardt L.W."/>
            <person name="Bailey B.A."/>
        </authorList>
    </citation>
    <scope>NUCLEOTIDE SEQUENCE [LARGE SCALE GENOMIC DNA]</scope>
    <source>
        <strain evidence="4">zdho120</strain>
    </source>
</reference>
<accession>A0A225WLC1</accession>
<dbReference type="Proteomes" id="UP000198211">
    <property type="component" value="Unassembled WGS sequence"/>
</dbReference>
<evidence type="ECO:0000256" key="1">
    <source>
        <dbReference type="SAM" id="MobiDB-lite"/>
    </source>
</evidence>
<name>A0A225WLC1_9STRA</name>
<dbReference type="PANTHER" id="PTHR33889">
    <property type="entry name" value="OS04G0681850 PROTEIN"/>
    <property type="match status" value="1"/>
</dbReference>
<dbReference type="EMBL" id="NBNE01000581">
    <property type="protein sequence ID" value="OWZ18485.1"/>
    <property type="molecule type" value="Genomic_DNA"/>
</dbReference>
<gene>
    <name evidence="3" type="ORF">PHMEG_0007422</name>
</gene>
<proteinExistence type="predicted"/>
<dbReference type="Pfam" id="PF24964">
    <property type="entry name" value="DUF7769"/>
    <property type="match status" value="1"/>
</dbReference>
<feature type="region of interest" description="Disordered" evidence="1">
    <location>
        <begin position="73"/>
        <end position="98"/>
    </location>
</feature>
<dbReference type="OrthoDB" id="102147at2759"/>
<sequence length="98" mass="11057">MPNLADTERRRVIDGLLRRSVDGVLSHGALTEMARKIGRNPSTIQRIWTTFCLTEASNGEGVWQSQIRQNLGRKRCRREDAEEKGGPGCSHRRTEANP</sequence>
<dbReference type="InterPro" id="IPR056671">
    <property type="entry name" value="DUF7769"/>
</dbReference>
<evidence type="ECO:0000313" key="4">
    <source>
        <dbReference type="Proteomes" id="UP000198211"/>
    </source>
</evidence>
<evidence type="ECO:0000259" key="2">
    <source>
        <dbReference type="Pfam" id="PF24964"/>
    </source>
</evidence>
<keyword evidence="4" id="KW-1185">Reference proteome</keyword>
<protein>
    <recommendedName>
        <fullName evidence="2">DUF7769 domain-containing protein</fullName>
    </recommendedName>
</protein>
<dbReference type="AlphaFoldDB" id="A0A225WLC1"/>
<evidence type="ECO:0000313" key="3">
    <source>
        <dbReference type="EMBL" id="OWZ18485.1"/>
    </source>
</evidence>
<feature type="domain" description="DUF7769" evidence="2">
    <location>
        <begin position="4"/>
        <end position="50"/>
    </location>
</feature>
<comment type="caution">
    <text evidence="3">The sequence shown here is derived from an EMBL/GenBank/DDBJ whole genome shotgun (WGS) entry which is preliminary data.</text>
</comment>